<proteinExistence type="inferred from homology"/>
<evidence type="ECO:0000259" key="4">
    <source>
        <dbReference type="Pfam" id="PF25917"/>
    </source>
</evidence>
<comment type="similarity">
    <text evidence="1">Belongs to the membrane fusion protein (MFP) (TC 8.A.1) family.</text>
</comment>
<reference evidence="6" key="1">
    <citation type="submission" date="2017-03" db="EMBL/GenBank/DDBJ databases">
        <authorList>
            <consortium name="AG Boll"/>
        </authorList>
    </citation>
    <scope>NUCLEOTIDE SEQUENCE [LARGE SCALE GENOMIC DNA]</scope>
    <source>
        <strain evidence="6">Chol</strain>
    </source>
</reference>
<dbReference type="Proteomes" id="UP000242886">
    <property type="component" value="Chromosome SDENCHOL"/>
</dbReference>
<dbReference type="SUPFAM" id="SSF111369">
    <property type="entry name" value="HlyD-like secretion proteins"/>
    <property type="match status" value="1"/>
</dbReference>
<dbReference type="Pfam" id="PF25876">
    <property type="entry name" value="HH_MFP_RND"/>
    <property type="match status" value="1"/>
</dbReference>
<evidence type="ECO:0000313" key="7">
    <source>
        <dbReference type="Proteomes" id="UP000242886"/>
    </source>
</evidence>
<feature type="domain" description="Multidrug resistance protein MdtA-like barrel-sandwich hybrid" evidence="4">
    <location>
        <begin position="69"/>
        <end position="189"/>
    </location>
</feature>
<dbReference type="EMBL" id="LT837803">
    <property type="protein sequence ID" value="SMB31620.1"/>
    <property type="molecule type" value="Genomic_DNA"/>
</dbReference>
<dbReference type="Pfam" id="PF25917">
    <property type="entry name" value="BSH_RND"/>
    <property type="match status" value="1"/>
</dbReference>
<feature type="domain" description="CusB-like beta-barrel" evidence="5">
    <location>
        <begin position="202"/>
        <end position="277"/>
    </location>
</feature>
<evidence type="ECO:0000256" key="2">
    <source>
        <dbReference type="SAM" id="SignalP"/>
    </source>
</evidence>
<keyword evidence="2" id="KW-0732">Signal</keyword>
<accession>A0A7Z7MWP1</accession>
<dbReference type="GO" id="GO:0015562">
    <property type="term" value="F:efflux transmembrane transporter activity"/>
    <property type="evidence" value="ECO:0007669"/>
    <property type="project" value="TreeGrafter"/>
</dbReference>
<feature type="domain" description="Multidrug resistance protein MdtA-like alpha-helical hairpin" evidence="3">
    <location>
        <begin position="107"/>
        <end position="160"/>
    </location>
</feature>
<organism evidence="6 7">
    <name type="scientific">Sterolibacterium denitrificans</name>
    <dbReference type="NCBI Taxonomy" id="157592"/>
    <lineage>
        <taxon>Bacteria</taxon>
        <taxon>Pseudomonadati</taxon>
        <taxon>Pseudomonadota</taxon>
        <taxon>Betaproteobacteria</taxon>
        <taxon>Nitrosomonadales</taxon>
        <taxon>Sterolibacteriaceae</taxon>
        <taxon>Sterolibacterium</taxon>
    </lineage>
</organism>
<dbReference type="AlphaFoldDB" id="A0A7Z7MWP1"/>
<dbReference type="Gene3D" id="2.40.50.100">
    <property type="match status" value="1"/>
</dbReference>
<dbReference type="Gene3D" id="2.40.30.170">
    <property type="match status" value="1"/>
</dbReference>
<evidence type="ECO:0000256" key="1">
    <source>
        <dbReference type="ARBA" id="ARBA00009477"/>
    </source>
</evidence>
<feature type="signal peptide" evidence="2">
    <location>
        <begin position="1"/>
        <end position="34"/>
    </location>
</feature>
<dbReference type="PANTHER" id="PTHR30469">
    <property type="entry name" value="MULTIDRUG RESISTANCE PROTEIN MDTA"/>
    <property type="match status" value="1"/>
</dbReference>
<protein>
    <submittedName>
        <fullName evidence="6">Secretion protein HlyD</fullName>
    </submittedName>
</protein>
<evidence type="ECO:0000259" key="5">
    <source>
        <dbReference type="Pfam" id="PF25954"/>
    </source>
</evidence>
<dbReference type="PANTHER" id="PTHR30469:SF18">
    <property type="entry name" value="RESISTANCE-NODULATION-CELL DIVISION (RND) EFFLUX MEMBRANE FUSION PROTEIN-RELATED"/>
    <property type="match status" value="1"/>
</dbReference>
<feature type="chain" id="PRO_5031200597" evidence="2">
    <location>
        <begin position="35"/>
        <end position="353"/>
    </location>
</feature>
<dbReference type="Gene3D" id="2.40.420.20">
    <property type="match status" value="1"/>
</dbReference>
<dbReference type="InterPro" id="IPR058625">
    <property type="entry name" value="MdtA-like_BSH"/>
</dbReference>
<dbReference type="InterPro" id="IPR058624">
    <property type="entry name" value="MdtA-like_HH"/>
</dbReference>
<dbReference type="NCBIfam" id="TIGR01730">
    <property type="entry name" value="RND_mfp"/>
    <property type="match status" value="1"/>
</dbReference>
<evidence type="ECO:0000313" key="6">
    <source>
        <dbReference type="EMBL" id="SMB31620.1"/>
    </source>
</evidence>
<dbReference type="GO" id="GO:1990281">
    <property type="term" value="C:efflux pump complex"/>
    <property type="evidence" value="ECO:0007669"/>
    <property type="project" value="TreeGrafter"/>
</dbReference>
<dbReference type="RefSeq" id="WP_201785228.1">
    <property type="nucleotide sequence ID" value="NZ_LFZK01000001.1"/>
</dbReference>
<dbReference type="InterPro" id="IPR058792">
    <property type="entry name" value="Beta-barrel_RND_2"/>
</dbReference>
<gene>
    <name evidence="6" type="ORF">SDENCHOL_21203</name>
</gene>
<dbReference type="Gene3D" id="1.10.287.470">
    <property type="entry name" value="Helix hairpin bin"/>
    <property type="match status" value="1"/>
</dbReference>
<dbReference type="Pfam" id="PF25954">
    <property type="entry name" value="Beta-barrel_RND_2"/>
    <property type="match status" value="1"/>
</dbReference>
<name>A0A7Z7MWP1_9PROT</name>
<evidence type="ECO:0000259" key="3">
    <source>
        <dbReference type="Pfam" id="PF25876"/>
    </source>
</evidence>
<keyword evidence="7" id="KW-1185">Reference proteome</keyword>
<dbReference type="InterPro" id="IPR006143">
    <property type="entry name" value="RND_pump_MFP"/>
</dbReference>
<sequence>MLMKTPYRPHAPGHSLLVAAGFALTAWLAGPALAQTAPAAAPALATMTVELREVAQTYPAEAVVEAVKQATLAAQVTGRILEARVDAGDRVKAGEVLMRIDAREAAEGLAAARAQLGNAKANLERVKNLVAQKFVSQAALDKAEADYKTAAANAAQAGATSGHALIVAPFAGVVAQRLAEAGEMANPGRPLITLFEPGDMRVVASIPQYQLATVRQAQQGRIEFPGSGQWLEASRIEVLPTVDAGSHTARVRLYLAEGAAADGGIVPGLFARAHFVTGSARKLLVPAAAVVRRGELTALYVVTPQGQPRLRQVRLGEVQAGGDIEVLAGLSPGEKIALDPLKAGFQAARTQPR</sequence>